<keyword evidence="3" id="KW-1133">Transmembrane helix</keyword>
<evidence type="ECO:0000313" key="4">
    <source>
        <dbReference type="EMBL" id="SVC00860.1"/>
    </source>
</evidence>
<accession>A0A382IMG8</accession>
<proteinExistence type="predicted"/>
<evidence type="ECO:0000256" key="1">
    <source>
        <dbReference type="ARBA" id="ARBA00022448"/>
    </source>
</evidence>
<feature type="transmembrane region" description="Helical" evidence="3">
    <location>
        <begin position="106"/>
        <end position="126"/>
    </location>
</feature>
<dbReference type="PANTHER" id="PTHR11795:SF371">
    <property type="entry name" value="HIGH-AFFINITY BRANCHED-CHAIN AMINO ACID TRANSPORT SYSTEM PERMEASE PROTEIN LIVH"/>
    <property type="match status" value="1"/>
</dbReference>
<gene>
    <name evidence="4" type="ORF">METZ01_LOCUS253714</name>
</gene>
<sequence>VTLLLQQITTGFMLGSIYVTVAVAFTLTIGILNFLNFTIPAIFMITGMIAWAAAAYGFPFGVDGGFSWPLALFMGVTAAVFASLIVERFTFRYLRIRHGDATEHAIPLVSSLGFLIIFENLILIAFGSEAHSFPEKFKSDFYIGEII</sequence>
<evidence type="ECO:0000256" key="2">
    <source>
        <dbReference type="ARBA" id="ARBA00022519"/>
    </source>
</evidence>
<keyword evidence="2" id="KW-0997">Cell inner membrane</keyword>
<keyword evidence="1" id="KW-0813">Transport</keyword>
<dbReference type="GO" id="GO:0015190">
    <property type="term" value="F:L-leucine transmembrane transporter activity"/>
    <property type="evidence" value="ECO:0007669"/>
    <property type="project" value="TreeGrafter"/>
</dbReference>
<feature type="non-terminal residue" evidence="4">
    <location>
        <position position="147"/>
    </location>
</feature>
<keyword evidence="3" id="KW-0812">Transmembrane</keyword>
<feature type="transmembrane region" description="Helical" evidence="3">
    <location>
        <begin position="12"/>
        <end position="35"/>
    </location>
</feature>
<evidence type="ECO:0008006" key="5">
    <source>
        <dbReference type="Google" id="ProtNLM"/>
    </source>
</evidence>
<dbReference type="AlphaFoldDB" id="A0A382IMG8"/>
<name>A0A382IMG8_9ZZZZ</name>
<protein>
    <recommendedName>
        <fullName evidence="5">Branched-chain amino acid ABC transporter permease</fullName>
    </recommendedName>
</protein>
<dbReference type="EMBL" id="UINC01068318">
    <property type="protein sequence ID" value="SVC00860.1"/>
    <property type="molecule type" value="Genomic_DNA"/>
</dbReference>
<dbReference type="InterPro" id="IPR052157">
    <property type="entry name" value="BCAA_transport_permease"/>
</dbReference>
<dbReference type="GO" id="GO:0042941">
    <property type="term" value="P:D-alanine transmembrane transport"/>
    <property type="evidence" value="ECO:0007669"/>
    <property type="project" value="TreeGrafter"/>
</dbReference>
<reference evidence="4" key="1">
    <citation type="submission" date="2018-05" db="EMBL/GenBank/DDBJ databases">
        <authorList>
            <person name="Lanie J.A."/>
            <person name="Ng W.-L."/>
            <person name="Kazmierczak K.M."/>
            <person name="Andrzejewski T.M."/>
            <person name="Davidsen T.M."/>
            <person name="Wayne K.J."/>
            <person name="Tettelin H."/>
            <person name="Glass J.I."/>
            <person name="Rusch D."/>
            <person name="Podicherti R."/>
            <person name="Tsui H.-C.T."/>
            <person name="Winkler M.E."/>
        </authorList>
    </citation>
    <scope>NUCLEOTIDE SEQUENCE</scope>
</reference>
<evidence type="ECO:0000256" key="3">
    <source>
        <dbReference type="SAM" id="Phobius"/>
    </source>
</evidence>
<feature type="transmembrane region" description="Helical" evidence="3">
    <location>
        <begin position="42"/>
        <end position="60"/>
    </location>
</feature>
<dbReference type="GO" id="GO:0015188">
    <property type="term" value="F:L-isoleucine transmembrane transporter activity"/>
    <property type="evidence" value="ECO:0007669"/>
    <property type="project" value="TreeGrafter"/>
</dbReference>
<organism evidence="4">
    <name type="scientific">marine metagenome</name>
    <dbReference type="NCBI Taxonomy" id="408172"/>
    <lineage>
        <taxon>unclassified sequences</taxon>
        <taxon>metagenomes</taxon>
        <taxon>ecological metagenomes</taxon>
    </lineage>
</organism>
<dbReference type="PANTHER" id="PTHR11795">
    <property type="entry name" value="BRANCHED-CHAIN AMINO ACID TRANSPORT SYSTEM PERMEASE PROTEIN LIVH"/>
    <property type="match status" value="1"/>
</dbReference>
<dbReference type="GO" id="GO:0015808">
    <property type="term" value="P:L-alanine transport"/>
    <property type="evidence" value="ECO:0007669"/>
    <property type="project" value="TreeGrafter"/>
</dbReference>
<keyword evidence="2" id="KW-1003">Cell membrane</keyword>
<dbReference type="GO" id="GO:1903806">
    <property type="term" value="P:L-isoleucine import across plasma membrane"/>
    <property type="evidence" value="ECO:0007669"/>
    <property type="project" value="TreeGrafter"/>
</dbReference>
<dbReference type="GO" id="GO:0005886">
    <property type="term" value="C:plasma membrane"/>
    <property type="evidence" value="ECO:0007669"/>
    <property type="project" value="TreeGrafter"/>
</dbReference>
<feature type="transmembrane region" description="Helical" evidence="3">
    <location>
        <begin position="66"/>
        <end position="86"/>
    </location>
</feature>
<dbReference type="GO" id="GO:0015192">
    <property type="term" value="F:L-phenylalanine transmembrane transporter activity"/>
    <property type="evidence" value="ECO:0007669"/>
    <property type="project" value="TreeGrafter"/>
</dbReference>
<feature type="non-terminal residue" evidence="4">
    <location>
        <position position="1"/>
    </location>
</feature>
<keyword evidence="3" id="KW-0472">Membrane</keyword>
<dbReference type="GO" id="GO:0005304">
    <property type="term" value="F:L-valine transmembrane transporter activity"/>
    <property type="evidence" value="ECO:0007669"/>
    <property type="project" value="TreeGrafter"/>
</dbReference>